<name>A0A858Q7J4_9GAMM</name>
<comment type="miscellaneous">
    <text evidence="8">This function is generally fulfilled by the C-terminal part of HisG, which is missing in some bacteria such as this one.</text>
</comment>
<dbReference type="NCBIfam" id="NF008935">
    <property type="entry name" value="PRK12292.1-1"/>
    <property type="match status" value="1"/>
</dbReference>
<comment type="similarity">
    <text evidence="3 8">Belongs to the class-II aminoacyl-tRNA synthetase family. HisZ subfamily.</text>
</comment>
<keyword evidence="11" id="KW-1185">Reference proteome</keyword>
<dbReference type="AlphaFoldDB" id="A0A858Q7J4"/>
<dbReference type="GO" id="GO:0004821">
    <property type="term" value="F:histidine-tRNA ligase activity"/>
    <property type="evidence" value="ECO:0007669"/>
    <property type="project" value="TreeGrafter"/>
</dbReference>
<evidence type="ECO:0000256" key="5">
    <source>
        <dbReference type="ARBA" id="ARBA00020397"/>
    </source>
</evidence>
<reference evidence="11" key="1">
    <citation type="submission" date="2019-12" db="EMBL/GenBank/DDBJ databases">
        <authorList>
            <person name="Awala S.I."/>
            <person name="Rhee S.K."/>
        </authorList>
    </citation>
    <scope>NUCLEOTIDE SEQUENCE [LARGE SCALE GENOMIC DNA]</scope>
    <source>
        <strain evidence="11">IM1</strain>
    </source>
</reference>
<dbReference type="InterPro" id="IPR004516">
    <property type="entry name" value="HisRS/HisZ"/>
</dbReference>
<evidence type="ECO:0000256" key="3">
    <source>
        <dbReference type="ARBA" id="ARBA00005539"/>
    </source>
</evidence>
<dbReference type="NCBIfam" id="TIGR00443">
    <property type="entry name" value="hisZ_biosyn_reg"/>
    <property type="match status" value="1"/>
</dbReference>
<dbReference type="InterPro" id="IPR045864">
    <property type="entry name" value="aa-tRNA-synth_II/BPL/LPL"/>
</dbReference>
<dbReference type="GO" id="GO:0000105">
    <property type="term" value="P:L-histidine biosynthetic process"/>
    <property type="evidence" value="ECO:0007669"/>
    <property type="project" value="UniProtKB-UniRule"/>
</dbReference>
<dbReference type="PANTHER" id="PTHR43707">
    <property type="entry name" value="HISTIDYL-TRNA SYNTHETASE"/>
    <property type="match status" value="1"/>
</dbReference>
<keyword evidence="6 8" id="KW-0963">Cytoplasm</keyword>
<organism evidence="10 11">
    <name type="scientific">Methylococcus geothermalis</name>
    <dbReference type="NCBI Taxonomy" id="2681310"/>
    <lineage>
        <taxon>Bacteria</taxon>
        <taxon>Pseudomonadati</taxon>
        <taxon>Pseudomonadota</taxon>
        <taxon>Gammaproteobacteria</taxon>
        <taxon>Methylococcales</taxon>
        <taxon>Methylococcaceae</taxon>
        <taxon>Methylococcus</taxon>
    </lineage>
</organism>
<dbReference type="Pfam" id="PF13393">
    <property type="entry name" value="tRNA-synt_His"/>
    <property type="match status" value="1"/>
</dbReference>
<dbReference type="HAMAP" id="MF_00125">
    <property type="entry name" value="HisZ"/>
    <property type="match status" value="1"/>
</dbReference>
<dbReference type="PANTHER" id="PTHR43707:SF1">
    <property type="entry name" value="HISTIDINE--TRNA LIGASE, MITOCHONDRIAL-RELATED"/>
    <property type="match status" value="1"/>
</dbReference>
<keyword evidence="10" id="KW-0808">Transferase</keyword>
<dbReference type="CDD" id="cd00773">
    <property type="entry name" value="HisRS-like_core"/>
    <property type="match status" value="1"/>
</dbReference>
<dbReference type="Proteomes" id="UP000503004">
    <property type="component" value="Chromosome"/>
</dbReference>
<dbReference type="GO" id="GO:0006427">
    <property type="term" value="P:histidyl-tRNA aminoacylation"/>
    <property type="evidence" value="ECO:0007669"/>
    <property type="project" value="TreeGrafter"/>
</dbReference>
<dbReference type="EMBL" id="CP046565">
    <property type="protein sequence ID" value="QJD29787.1"/>
    <property type="molecule type" value="Genomic_DNA"/>
</dbReference>
<dbReference type="GO" id="GO:0005737">
    <property type="term" value="C:cytoplasm"/>
    <property type="evidence" value="ECO:0007669"/>
    <property type="project" value="UniProtKB-SubCell"/>
</dbReference>
<proteinExistence type="inferred from homology"/>
<dbReference type="KEGG" id="metu:GNH96_07250"/>
<evidence type="ECO:0000256" key="1">
    <source>
        <dbReference type="ARBA" id="ARBA00004496"/>
    </source>
</evidence>
<dbReference type="InterPro" id="IPR041715">
    <property type="entry name" value="HisRS-like_core"/>
</dbReference>
<evidence type="ECO:0000256" key="6">
    <source>
        <dbReference type="ARBA" id="ARBA00022490"/>
    </source>
</evidence>
<dbReference type="GO" id="GO:0016757">
    <property type="term" value="F:glycosyltransferase activity"/>
    <property type="evidence" value="ECO:0007669"/>
    <property type="project" value="UniProtKB-KW"/>
</dbReference>
<dbReference type="NCBIfam" id="NF009086">
    <property type="entry name" value="PRK12421.1"/>
    <property type="match status" value="1"/>
</dbReference>
<evidence type="ECO:0000313" key="11">
    <source>
        <dbReference type="Proteomes" id="UP000503004"/>
    </source>
</evidence>
<protein>
    <recommendedName>
        <fullName evidence="5 8">ATP phosphoribosyltransferase regulatory subunit</fullName>
    </recommendedName>
</protein>
<comment type="subcellular location">
    <subcellularLocation>
        <location evidence="1 8">Cytoplasm</location>
    </subcellularLocation>
</comment>
<dbReference type="Gene3D" id="3.30.930.10">
    <property type="entry name" value="Bira Bifunctional Protein, Domain 2"/>
    <property type="match status" value="1"/>
</dbReference>
<evidence type="ECO:0000256" key="8">
    <source>
        <dbReference type="HAMAP-Rule" id="MF_00125"/>
    </source>
</evidence>
<keyword evidence="8" id="KW-0028">Amino-acid biosynthesis</keyword>
<dbReference type="RefSeq" id="WP_169603070.1">
    <property type="nucleotide sequence ID" value="NZ_CP046565.1"/>
</dbReference>
<evidence type="ECO:0000256" key="4">
    <source>
        <dbReference type="ARBA" id="ARBA00011496"/>
    </source>
</evidence>
<evidence type="ECO:0000256" key="2">
    <source>
        <dbReference type="ARBA" id="ARBA00004667"/>
    </source>
</evidence>
<dbReference type="SUPFAM" id="SSF55681">
    <property type="entry name" value="Class II aaRS and biotin synthetases"/>
    <property type="match status" value="1"/>
</dbReference>
<dbReference type="UniPathway" id="UPA00031">
    <property type="reaction ID" value="UER00006"/>
</dbReference>
<evidence type="ECO:0000259" key="9">
    <source>
        <dbReference type="Pfam" id="PF13393"/>
    </source>
</evidence>
<sequence length="406" mass="44142">MFPFSYPADDRWLLPEGIEELLPEEAERLELLRRRVLDRFAAWGYRLVMPPLIEFIDSLLTGAGHDLDIQTFKLIDQASGRLLGIRADMTPQVARIDARTHAGDMPGRFCYLGSVLHTQADRLEKSRSPIQFGAELYGHGGVASDLEVIRLMLEVLATAGVERVHLDLGHVGIFRGLARQAGLTETQEGELFSLLQQKARPELTAAIAGMGMAPSLACMFTELVDLNGRHGVLERARRCLAEADAAVHLALEELASLAERLGCHSPELPINFDLAELRGYRYQTGVVFAAFVPGYGREIARGGRYDDIGKVFGRARPATGFSADLKVILRLSALGESFSGNGNAIFAPAAGEPGLAAAIRELRDAGQTVVEALPGQPGDAATHGFRNELRCDGGRWRVHPISSNDA</sequence>
<feature type="domain" description="Class II Histidinyl-tRNA synthetase (HisRS)-like catalytic core" evidence="9">
    <location>
        <begin position="17"/>
        <end position="327"/>
    </location>
</feature>
<keyword evidence="8" id="KW-0368">Histidine biosynthesis</keyword>
<gene>
    <name evidence="8" type="primary">hisZ</name>
    <name evidence="10" type="ORF">GNH96_07250</name>
</gene>
<dbReference type="InterPro" id="IPR004517">
    <property type="entry name" value="HisZ"/>
</dbReference>
<comment type="function">
    <text evidence="7 8">Required for the first step of histidine biosynthesis. May allow the feedback regulation of ATP phosphoribosyltransferase activity by histidine.</text>
</comment>
<comment type="pathway">
    <text evidence="2 8">Amino-acid biosynthesis; L-histidine biosynthesis; L-histidine from 5-phospho-alpha-D-ribose 1-diphosphate: step 1/9.</text>
</comment>
<evidence type="ECO:0000256" key="7">
    <source>
        <dbReference type="ARBA" id="ARBA00025246"/>
    </source>
</evidence>
<keyword evidence="10" id="KW-0328">Glycosyltransferase</keyword>
<evidence type="ECO:0000313" key="10">
    <source>
        <dbReference type="EMBL" id="QJD29787.1"/>
    </source>
</evidence>
<comment type="subunit">
    <text evidence="4 8">Heteromultimer composed of HisG and HisZ subunits.</text>
</comment>
<accession>A0A858Q7J4</accession>